<dbReference type="PANTHER" id="PTHR34387:SF1">
    <property type="entry name" value="PERIPLASMIC IMMUNOGENIC PROTEIN"/>
    <property type="match status" value="1"/>
</dbReference>
<sequence length="267" mass="28219">MKTLTARKSARAMDTSALLKRLLGHSLLAAALSCGAMAAFSPAHAQTPAMMMPMTPKDVLNLDATVQTQVTPDLAVVMLAAERSGADTAGPSAEVTRAITEALKEARSVAGIQASTGGFTTFQRFDNKGQRTGWTVRAEVILKSKDFTALGKLAGKLTQAGPNALQITNNTFEVSTELRNAEEAKLMERAIAEFRRKAQVATSAFGYKKFSIQQVNVGTSSGFVPPQPRPMLRMAAMAAAAPEADMPIQAGSTELSLTVSGSVQMEN</sequence>
<feature type="signal peptide" evidence="1">
    <location>
        <begin position="1"/>
        <end position="45"/>
    </location>
</feature>
<evidence type="ECO:0000313" key="2">
    <source>
        <dbReference type="EMBL" id="MFC3147781.1"/>
    </source>
</evidence>
<evidence type="ECO:0000256" key="1">
    <source>
        <dbReference type="SAM" id="SignalP"/>
    </source>
</evidence>
<dbReference type="EMBL" id="JBHRTI010000004">
    <property type="protein sequence ID" value="MFC3147781.1"/>
    <property type="molecule type" value="Genomic_DNA"/>
</dbReference>
<dbReference type="Pfam" id="PF04402">
    <property type="entry name" value="SIMPL"/>
    <property type="match status" value="1"/>
</dbReference>
<gene>
    <name evidence="2" type="ORF">ACFOEN_09015</name>
</gene>
<keyword evidence="3" id="KW-1185">Reference proteome</keyword>
<protein>
    <submittedName>
        <fullName evidence="2">SIMPL domain-containing protein</fullName>
    </submittedName>
</protein>
<keyword evidence="1" id="KW-0732">Signal</keyword>
<dbReference type="PROSITE" id="PS51257">
    <property type="entry name" value="PROKAR_LIPOPROTEIN"/>
    <property type="match status" value="1"/>
</dbReference>
<organism evidence="2 3">
    <name type="scientific">Piscinibacterium candidicorallinum</name>
    <dbReference type="NCBI Taxonomy" id="1793872"/>
    <lineage>
        <taxon>Bacteria</taxon>
        <taxon>Pseudomonadati</taxon>
        <taxon>Pseudomonadota</taxon>
        <taxon>Betaproteobacteria</taxon>
        <taxon>Burkholderiales</taxon>
        <taxon>Piscinibacterium</taxon>
    </lineage>
</organism>
<reference evidence="3" key="1">
    <citation type="journal article" date="2019" name="Int. J. Syst. Evol. Microbiol.">
        <title>The Global Catalogue of Microorganisms (GCM) 10K type strain sequencing project: providing services to taxonomists for standard genome sequencing and annotation.</title>
        <authorList>
            <consortium name="The Broad Institute Genomics Platform"/>
            <consortium name="The Broad Institute Genome Sequencing Center for Infectious Disease"/>
            <person name="Wu L."/>
            <person name="Ma J."/>
        </authorList>
    </citation>
    <scope>NUCLEOTIDE SEQUENCE [LARGE SCALE GENOMIC DNA]</scope>
    <source>
        <strain evidence="3">KCTC 52168</strain>
    </source>
</reference>
<dbReference type="InterPro" id="IPR052022">
    <property type="entry name" value="26kDa_periplasmic_antigen"/>
</dbReference>
<feature type="chain" id="PRO_5046044818" evidence="1">
    <location>
        <begin position="46"/>
        <end position="267"/>
    </location>
</feature>
<name>A0ABV7H5E8_9BURK</name>
<dbReference type="Proteomes" id="UP001595556">
    <property type="component" value="Unassembled WGS sequence"/>
</dbReference>
<dbReference type="RefSeq" id="WP_377303158.1">
    <property type="nucleotide sequence ID" value="NZ_CP180191.1"/>
</dbReference>
<dbReference type="Gene3D" id="3.30.70.2970">
    <property type="entry name" value="Protein of unknown function (DUF541), domain 2"/>
    <property type="match status" value="1"/>
</dbReference>
<accession>A0ABV7H5E8</accession>
<proteinExistence type="predicted"/>
<evidence type="ECO:0000313" key="3">
    <source>
        <dbReference type="Proteomes" id="UP001595556"/>
    </source>
</evidence>
<dbReference type="Gene3D" id="3.30.110.170">
    <property type="entry name" value="Protein of unknown function (DUF541), domain 1"/>
    <property type="match status" value="1"/>
</dbReference>
<dbReference type="PANTHER" id="PTHR34387">
    <property type="entry name" value="SLR1258 PROTEIN"/>
    <property type="match status" value="1"/>
</dbReference>
<dbReference type="InterPro" id="IPR007497">
    <property type="entry name" value="SIMPL/DUF541"/>
</dbReference>
<comment type="caution">
    <text evidence="2">The sequence shown here is derived from an EMBL/GenBank/DDBJ whole genome shotgun (WGS) entry which is preliminary data.</text>
</comment>